<sequence>MALAICYAHAVRRIWTGNGKNTRGKRMEGDRRSRGRGRRAVRVILAGRMAS</sequence>
<name>A0A0A9BNR2_ARUDO</name>
<organism evidence="1">
    <name type="scientific">Arundo donax</name>
    <name type="common">Giant reed</name>
    <name type="synonym">Donax arundinaceus</name>
    <dbReference type="NCBI Taxonomy" id="35708"/>
    <lineage>
        <taxon>Eukaryota</taxon>
        <taxon>Viridiplantae</taxon>
        <taxon>Streptophyta</taxon>
        <taxon>Embryophyta</taxon>
        <taxon>Tracheophyta</taxon>
        <taxon>Spermatophyta</taxon>
        <taxon>Magnoliopsida</taxon>
        <taxon>Liliopsida</taxon>
        <taxon>Poales</taxon>
        <taxon>Poaceae</taxon>
        <taxon>PACMAD clade</taxon>
        <taxon>Arundinoideae</taxon>
        <taxon>Arundineae</taxon>
        <taxon>Arundo</taxon>
    </lineage>
</organism>
<reference evidence="1" key="2">
    <citation type="journal article" date="2015" name="Data Brief">
        <title>Shoot transcriptome of the giant reed, Arundo donax.</title>
        <authorList>
            <person name="Barrero R.A."/>
            <person name="Guerrero F.D."/>
            <person name="Moolhuijzen P."/>
            <person name="Goolsby J.A."/>
            <person name="Tidwell J."/>
            <person name="Bellgard S.E."/>
            <person name="Bellgard M.I."/>
        </authorList>
    </citation>
    <scope>NUCLEOTIDE SEQUENCE</scope>
    <source>
        <tissue evidence="1">Shoot tissue taken approximately 20 cm above the soil surface</tissue>
    </source>
</reference>
<accession>A0A0A9BNR2</accession>
<proteinExistence type="predicted"/>
<evidence type="ECO:0000313" key="1">
    <source>
        <dbReference type="EMBL" id="JAD60912.1"/>
    </source>
</evidence>
<dbReference type="AlphaFoldDB" id="A0A0A9BNR2"/>
<protein>
    <submittedName>
        <fullName evidence="1">Uncharacterized protein</fullName>
    </submittedName>
</protein>
<dbReference type="EMBL" id="GBRH01236983">
    <property type="protein sequence ID" value="JAD60912.1"/>
    <property type="molecule type" value="Transcribed_RNA"/>
</dbReference>
<reference evidence="1" key="1">
    <citation type="submission" date="2014-09" db="EMBL/GenBank/DDBJ databases">
        <authorList>
            <person name="Magalhaes I.L.F."/>
            <person name="Oliveira U."/>
            <person name="Santos F.R."/>
            <person name="Vidigal T.H.D.A."/>
            <person name="Brescovit A.D."/>
            <person name="Santos A.J."/>
        </authorList>
    </citation>
    <scope>NUCLEOTIDE SEQUENCE</scope>
    <source>
        <tissue evidence="1">Shoot tissue taken approximately 20 cm above the soil surface</tissue>
    </source>
</reference>